<proteinExistence type="predicted"/>
<protein>
    <recommendedName>
        <fullName evidence="3">F-box domain-containing protein</fullName>
    </recommendedName>
</protein>
<evidence type="ECO:0000313" key="2">
    <source>
        <dbReference type="Proteomes" id="UP000313359"/>
    </source>
</evidence>
<sequence>MLRETVRRLSDRGKAEFPRLRRVILYGGLACPAFAFPSLKELKIDFRRWSWTYFYAHLYKTHLRQCFITFHANEEAWAHRILVYVHFPATAQLKIKWLDGYSGSLSRLIPVSPSNGVEALQAITICCDTDPDDQLVLRLYGYVGGSSTKQRLKLNIYDPCWRPDENILPSQALSELAMLFSNARLIRYLKIKLERGVSITQDDWFTILDAFRNLSSLIVRIDSCRNLLTVLRRDPSRWPRLRRLSISCKNGSGVHECLLSVVENRSREGLRLKSLAFSGHGKKLPVSEHRMRRLQGLVREVTMVDELKL</sequence>
<dbReference type="EMBL" id="ML122261">
    <property type="protein sequence ID" value="RPD61619.1"/>
    <property type="molecule type" value="Genomic_DNA"/>
</dbReference>
<dbReference type="Proteomes" id="UP000313359">
    <property type="component" value="Unassembled WGS sequence"/>
</dbReference>
<accession>A0A5C2SEP8</accession>
<evidence type="ECO:0008006" key="3">
    <source>
        <dbReference type="Google" id="ProtNLM"/>
    </source>
</evidence>
<evidence type="ECO:0000313" key="1">
    <source>
        <dbReference type="EMBL" id="RPD61619.1"/>
    </source>
</evidence>
<name>A0A5C2SEP8_9APHY</name>
<dbReference type="AlphaFoldDB" id="A0A5C2SEP8"/>
<reference evidence="1" key="1">
    <citation type="journal article" date="2018" name="Genome Biol. Evol.">
        <title>Genomics and development of Lentinus tigrinus, a white-rot wood-decaying mushroom with dimorphic fruiting bodies.</title>
        <authorList>
            <person name="Wu B."/>
            <person name="Xu Z."/>
            <person name="Knudson A."/>
            <person name="Carlson A."/>
            <person name="Chen N."/>
            <person name="Kovaka S."/>
            <person name="LaButti K."/>
            <person name="Lipzen A."/>
            <person name="Pennachio C."/>
            <person name="Riley R."/>
            <person name="Schakwitz W."/>
            <person name="Umezawa K."/>
            <person name="Ohm R.A."/>
            <person name="Grigoriev I.V."/>
            <person name="Nagy L.G."/>
            <person name="Gibbons J."/>
            <person name="Hibbett D."/>
        </authorList>
    </citation>
    <scope>NUCLEOTIDE SEQUENCE [LARGE SCALE GENOMIC DNA]</scope>
    <source>
        <strain evidence="1">ALCF2SS1-6</strain>
    </source>
</reference>
<organism evidence="1 2">
    <name type="scientific">Lentinus tigrinus ALCF2SS1-6</name>
    <dbReference type="NCBI Taxonomy" id="1328759"/>
    <lineage>
        <taxon>Eukaryota</taxon>
        <taxon>Fungi</taxon>
        <taxon>Dikarya</taxon>
        <taxon>Basidiomycota</taxon>
        <taxon>Agaricomycotina</taxon>
        <taxon>Agaricomycetes</taxon>
        <taxon>Polyporales</taxon>
        <taxon>Polyporaceae</taxon>
        <taxon>Lentinus</taxon>
    </lineage>
</organism>
<keyword evidence="2" id="KW-1185">Reference proteome</keyword>
<gene>
    <name evidence="1" type="ORF">L227DRAFT_652364</name>
</gene>